<dbReference type="InParanoid" id="A0A369JYW5"/>
<keyword evidence="4" id="KW-1185">Reference proteome</keyword>
<protein>
    <submittedName>
        <fullName evidence="3">SET domain-containing protein 5</fullName>
    </submittedName>
</protein>
<dbReference type="OrthoDB" id="5945798at2759"/>
<dbReference type="CDD" id="cd20071">
    <property type="entry name" value="SET_SMYD"/>
    <property type="match status" value="1"/>
</dbReference>
<accession>A0A369JYW5</accession>
<feature type="compositionally biased region" description="Basic and acidic residues" evidence="1">
    <location>
        <begin position="32"/>
        <end position="43"/>
    </location>
</feature>
<evidence type="ECO:0000313" key="4">
    <source>
        <dbReference type="Proteomes" id="UP000076154"/>
    </source>
</evidence>
<dbReference type="Gene3D" id="2.170.270.10">
    <property type="entry name" value="SET domain"/>
    <property type="match status" value="1"/>
</dbReference>
<proteinExistence type="predicted"/>
<dbReference type="PROSITE" id="PS50280">
    <property type="entry name" value="SET"/>
    <property type="match status" value="1"/>
</dbReference>
<dbReference type="PANTHER" id="PTHR47332">
    <property type="entry name" value="SET DOMAIN-CONTAINING PROTEIN 5"/>
    <property type="match status" value="1"/>
</dbReference>
<feature type="region of interest" description="Disordered" evidence="1">
    <location>
        <begin position="1"/>
        <end position="43"/>
    </location>
</feature>
<dbReference type="STRING" id="39966.A0A369JYW5"/>
<dbReference type="EMBL" id="LUEZ02000015">
    <property type="protein sequence ID" value="RDB27551.1"/>
    <property type="molecule type" value="Genomic_DNA"/>
</dbReference>
<evidence type="ECO:0000259" key="2">
    <source>
        <dbReference type="PROSITE" id="PS50280"/>
    </source>
</evidence>
<name>A0A369JYW5_HYPMA</name>
<dbReference type="InterPro" id="IPR001214">
    <property type="entry name" value="SET_dom"/>
</dbReference>
<dbReference type="Pfam" id="PF00856">
    <property type="entry name" value="SET"/>
    <property type="match status" value="1"/>
</dbReference>
<comment type="caution">
    <text evidence="3">The sequence shown here is derived from an EMBL/GenBank/DDBJ whole genome shotgun (WGS) entry which is preliminary data.</text>
</comment>
<dbReference type="SUPFAM" id="SSF82199">
    <property type="entry name" value="SET domain"/>
    <property type="match status" value="1"/>
</dbReference>
<dbReference type="PANTHER" id="PTHR47332:SF4">
    <property type="entry name" value="SET DOMAIN-CONTAINING PROTEIN 5"/>
    <property type="match status" value="1"/>
</dbReference>
<evidence type="ECO:0000313" key="3">
    <source>
        <dbReference type="EMBL" id="RDB27551.1"/>
    </source>
</evidence>
<dbReference type="AlphaFoldDB" id="A0A369JYW5"/>
<organism evidence="3 4">
    <name type="scientific">Hypsizygus marmoreus</name>
    <name type="common">White beech mushroom</name>
    <name type="synonym">Agaricus marmoreus</name>
    <dbReference type="NCBI Taxonomy" id="39966"/>
    <lineage>
        <taxon>Eukaryota</taxon>
        <taxon>Fungi</taxon>
        <taxon>Dikarya</taxon>
        <taxon>Basidiomycota</taxon>
        <taxon>Agaricomycotina</taxon>
        <taxon>Agaricomycetes</taxon>
        <taxon>Agaricomycetidae</taxon>
        <taxon>Agaricales</taxon>
        <taxon>Tricholomatineae</taxon>
        <taxon>Lyophyllaceae</taxon>
        <taxon>Hypsizygus</taxon>
    </lineage>
</organism>
<feature type="compositionally biased region" description="Basic and acidic residues" evidence="1">
    <location>
        <begin position="1"/>
        <end position="15"/>
    </location>
</feature>
<gene>
    <name evidence="3" type="primary">set5_1</name>
    <name evidence="3" type="ORF">Hypma_003875</name>
</gene>
<sequence length="461" mass="51347">MERDTVAQSIRDRWTVGDTEDDQCDRIPQSRSNRDVADPATHLTRDPAHVPEQITYISPPPGASFSDTDFILVSLPPSTHPSASLHGQTSCLLRGGAYKHILATPGFPCAPTFPSSSSPVYIIAPSRHGLGLGMFATCDLEIGAHILTERPLTVTPTTIRMPVFAAELDRSNVRGEERRKAIMGEWERRFLDPVFNGMGKEEKEAFAGLANCHAEGECGMVLGVIRTNGFEVEGVREDEEDEGVDGEGGEYAGVCRDMCRANHRSFAIQFNLHSCSPSADRLFDVPSFSFQLRATRFIKAGEEISVSYCTVLDPAVERQSYLTSYGFTCTCTACLPPTHASDTRRALLRSSIDEIDDTFDEWLADPLLADDFVLKSSLRWIRVIEKEGLEASDVYRHHLHALVRACVALGDEEGVMRYGRTLGLWWLGQSGREDMLKMGDVKYLRGRPDWGMRVWEEHVEE</sequence>
<dbReference type="Proteomes" id="UP000076154">
    <property type="component" value="Unassembled WGS sequence"/>
</dbReference>
<dbReference type="InterPro" id="IPR053185">
    <property type="entry name" value="SET_domain_protein"/>
</dbReference>
<feature type="domain" description="SET" evidence="2">
    <location>
        <begin position="111"/>
        <end position="309"/>
    </location>
</feature>
<evidence type="ECO:0000256" key="1">
    <source>
        <dbReference type="SAM" id="MobiDB-lite"/>
    </source>
</evidence>
<dbReference type="InterPro" id="IPR046341">
    <property type="entry name" value="SET_dom_sf"/>
</dbReference>
<reference evidence="3" key="1">
    <citation type="submission" date="2018-04" db="EMBL/GenBank/DDBJ databases">
        <title>Whole genome sequencing of Hypsizygus marmoreus.</title>
        <authorList>
            <person name="Choi I.-G."/>
            <person name="Min B."/>
            <person name="Kim J.-G."/>
            <person name="Kim S."/>
            <person name="Oh Y.-L."/>
            <person name="Kong W.-S."/>
            <person name="Park H."/>
            <person name="Jeong J."/>
            <person name="Song E.-S."/>
        </authorList>
    </citation>
    <scope>NUCLEOTIDE SEQUENCE [LARGE SCALE GENOMIC DNA]</scope>
    <source>
        <strain evidence="3">51987-8</strain>
    </source>
</reference>